<dbReference type="GO" id="GO:0005829">
    <property type="term" value="C:cytosol"/>
    <property type="evidence" value="ECO:0007669"/>
    <property type="project" value="TreeGrafter"/>
</dbReference>
<sequence>MKDLIISAVEELNEEKVYKLVEVALDNGLSIKEIIDSVKTGMDRVGKLYEEKSYYIADLIMAGIIFKEILKMKNMQPEKDDNENTIGTIVIGTAKGDLHDIGKYIFSGIAKSENLKVIDLGTDVSSEQFISAIKKYNPDIVGISAILTLAINSMKNIIDSIESSGLRNGLKIIIGGCSVSKEVCRFVGADAYTKDASDGMKTCLKWIAEKSEEKNE</sequence>
<dbReference type="RefSeq" id="WP_054877188.1">
    <property type="nucleotide sequence ID" value="NZ_LKET01000068.1"/>
</dbReference>
<keyword evidence="6" id="KW-1185">Reference proteome</keyword>
<protein>
    <submittedName>
        <fullName evidence="5">Methionine synthase</fullName>
        <ecNumber evidence="5">2.1.1.13</ecNumber>
    </submittedName>
</protein>
<feature type="domain" description="B12-binding N-terminal" evidence="4">
    <location>
        <begin position="1"/>
        <end position="85"/>
    </location>
</feature>
<dbReference type="GO" id="GO:0046872">
    <property type="term" value="F:metal ion binding"/>
    <property type="evidence" value="ECO:0007669"/>
    <property type="project" value="UniProtKB-KW"/>
</dbReference>
<keyword evidence="1" id="KW-0479">Metal-binding</keyword>
<dbReference type="InterPro" id="IPR050554">
    <property type="entry name" value="Met_Synthase/Corrinoid"/>
</dbReference>
<dbReference type="InterPro" id="IPR006158">
    <property type="entry name" value="Cobalamin-bd"/>
</dbReference>
<dbReference type="SUPFAM" id="SSF47644">
    <property type="entry name" value="Methionine synthase domain"/>
    <property type="match status" value="1"/>
</dbReference>
<keyword evidence="5" id="KW-0808">Transferase</keyword>
<dbReference type="GO" id="GO:0008705">
    <property type="term" value="F:methionine synthase activity"/>
    <property type="evidence" value="ECO:0007669"/>
    <property type="project" value="UniProtKB-EC"/>
</dbReference>
<dbReference type="SMART" id="SM01018">
    <property type="entry name" value="B12-binding_2"/>
    <property type="match status" value="1"/>
</dbReference>
<dbReference type="STRING" id="36849.OXPF_42680"/>
<reference evidence="5 6" key="1">
    <citation type="submission" date="2015-09" db="EMBL/GenBank/DDBJ databases">
        <title>Genome sequence of Oxobacter pfennigii DSM 3222.</title>
        <authorList>
            <person name="Poehlein A."/>
            <person name="Bengelsdorf F.R."/>
            <person name="Schiel-Bengelsdorf B."/>
            <person name="Duerre P."/>
            <person name="Daniel R."/>
        </authorList>
    </citation>
    <scope>NUCLEOTIDE SEQUENCE [LARGE SCALE GENOMIC DNA]</scope>
    <source>
        <strain evidence="5 6">DSM 3222</strain>
    </source>
</reference>
<gene>
    <name evidence="5" type="primary">metH_26</name>
    <name evidence="5" type="ORF">OXPF_42680</name>
</gene>
<evidence type="ECO:0000256" key="2">
    <source>
        <dbReference type="ARBA" id="ARBA00023285"/>
    </source>
</evidence>
<dbReference type="GO" id="GO:0031419">
    <property type="term" value="F:cobalamin binding"/>
    <property type="evidence" value="ECO:0007669"/>
    <property type="project" value="InterPro"/>
</dbReference>
<dbReference type="InterPro" id="IPR003759">
    <property type="entry name" value="Cbl-bd_cap"/>
</dbReference>
<organism evidence="5 6">
    <name type="scientific">Oxobacter pfennigii</name>
    <dbReference type="NCBI Taxonomy" id="36849"/>
    <lineage>
        <taxon>Bacteria</taxon>
        <taxon>Bacillati</taxon>
        <taxon>Bacillota</taxon>
        <taxon>Clostridia</taxon>
        <taxon>Eubacteriales</taxon>
        <taxon>Clostridiaceae</taxon>
        <taxon>Oxobacter</taxon>
    </lineage>
</organism>
<dbReference type="GO" id="GO:0032259">
    <property type="term" value="P:methylation"/>
    <property type="evidence" value="ECO:0007669"/>
    <property type="project" value="UniProtKB-KW"/>
</dbReference>
<dbReference type="OrthoDB" id="1893406at2"/>
<evidence type="ECO:0000313" key="6">
    <source>
        <dbReference type="Proteomes" id="UP000050326"/>
    </source>
</evidence>
<feature type="domain" description="B12-binding" evidence="3">
    <location>
        <begin position="86"/>
        <end position="216"/>
    </location>
</feature>
<dbReference type="GO" id="GO:0050667">
    <property type="term" value="P:homocysteine metabolic process"/>
    <property type="evidence" value="ECO:0007669"/>
    <property type="project" value="TreeGrafter"/>
</dbReference>
<dbReference type="Gene3D" id="1.10.1240.10">
    <property type="entry name" value="Methionine synthase domain"/>
    <property type="match status" value="1"/>
</dbReference>
<dbReference type="GO" id="GO:0046653">
    <property type="term" value="P:tetrahydrofolate metabolic process"/>
    <property type="evidence" value="ECO:0007669"/>
    <property type="project" value="TreeGrafter"/>
</dbReference>
<dbReference type="SUPFAM" id="SSF52242">
    <property type="entry name" value="Cobalamin (vitamin B12)-binding domain"/>
    <property type="match status" value="1"/>
</dbReference>
<dbReference type="Proteomes" id="UP000050326">
    <property type="component" value="Unassembled WGS sequence"/>
</dbReference>
<dbReference type="PANTHER" id="PTHR45833:SF1">
    <property type="entry name" value="METHIONINE SYNTHASE"/>
    <property type="match status" value="1"/>
</dbReference>
<dbReference type="InterPro" id="IPR036724">
    <property type="entry name" value="Cobalamin-bd_sf"/>
</dbReference>
<name>A0A0P9ABM9_9CLOT</name>
<dbReference type="Pfam" id="PF02607">
    <property type="entry name" value="B12-binding_2"/>
    <property type="match status" value="1"/>
</dbReference>
<dbReference type="EMBL" id="LKET01000068">
    <property type="protein sequence ID" value="KPU42483.1"/>
    <property type="molecule type" value="Genomic_DNA"/>
</dbReference>
<keyword evidence="5" id="KW-0489">Methyltransferase</keyword>
<dbReference type="EC" id="2.1.1.13" evidence="5"/>
<dbReference type="PANTHER" id="PTHR45833">
    <property type="entry name" value="METHIONINE SYNTHASE"/>
    <property type="match status" value="1"/>
</dbReference>
<evidence type="ECO:0000259" key="3">
    <source>
        <dbReference type="PROSITE" id="PS51332"/>
    </source>
</evidence>
<evidence type="ECO:0000259" key="4">
    <source>
        <dbReference type="PROSITE" id="PS51337"/>
    </source>
</evidence>
<comment type="caution">
    <text evidence="5">The sequence shown here is derived from an EMBL/GenBank/DDBJ whole genome shotgun (WGS) entry which is preliminary data.</text>
</comment>
<dbReference type="PROSITE" id="PS51332">
    <property type="entry name" value="B12_BINDING"/>
    <property type="match status" value="1"/>
</dbReference>
<accession>A0A0P9ABM9</accession>
<dbReference type="PROSITE" id="PS51337">
    <property type="entry name" value="B12_BINDING_NTER"/>
    <property type="match status" value="1"/>
</dbReference>
<proteinExistence type="predicted"/>
<dbReference type="Gene3D" id="3.40.50.280">
    <property type="entry name" value="Cobalamin-binding domain"/>
    <property type="match status" value="1"/>
</dbReference>
<evidence type="ECO:0000313" key="5">
    <source>
        <dbReference type="EMBL" id="KPU42483.1"/>
    </source>
</evidence>
<dbReference type="AlphaFoldDB" id="A0A0P9ABM9"/>
<keyword evidence="2" id="KW-0170">Cobalt</keyword>
<evidence type="ECO:0000256" key="1">
    <source>
        <dbReference type="ARBA" id="ARBA00022723"/>
    </source>
</evidence>
<dbReference type="InterPro" id="IPR036594">
    <property type="entry name" value="Meth_synthase_dom"/>
</dbReference>
<dbReference type="Pfam" id="PF02310">
    <property type="entry name" value="B12-binding"/>
    <property type="match status" value="1"/>
</dbReference>